<evidence type="ECO:0000256" key="6">
    <source>
        <dbReference type="SAM" id="MobiDB-lite"/>
    </source>
</evidence>
<dbReference type="OrthoDB" id="10056177at2759"/>
<dbReference type="GO" id="GO:0022857">
    <property type="term" value="F:transmembrane transporter activity"/>
    <property type="evidence" value="ECO:0007669"/>
    <property type="project" value="InterPro"/>
</dbReference>
<proteinExistence type="inferred from homology"/>
<evidence type="ECO:0000256" key="4">
    <source>
        <dbReference type="ARBA" id="ARBA00022989"/>
    </source>
</evidence>
<keyword evidence="10" id="KW-1185">Reference proteome</keyword>
<keyword evidence="3 7" id="KW-0812">Transmembrane</keyword>
<feature type="transmembrane region" description="Helical" evidence="7">
    <location>
        <begin position="598"/>
        <end position="620"/>
    </location>
</feature>
<dbReference type="PANTHER" id="PTHR16172:SF30">
    <property type="entry name" value="SUGAR BABY, ISOFORM C"/>
    <property type="match status" value="1"/>
</dbReference>
<gene>
    <name evidence="9" type="primary">NCL1_26938</name>
    <name evidence="9" type="ORF">TNCT_36121</name>
</gene>
<feature type="transmembrane region" description="Helical" evidence="7">
    <location>
        <begin position="567"/>
        <end position="586"/>
    </location>
</feature>
<feature type="domain" description="Major facilitator superfamily (MFS) profile" evidence="8">
    <location>
        <begin position="471"/>
        <end position="665"/>
    </location>
</feature>
<evidence type="ECO:0000256" key="3">
    <source>
        <dbReference type="ARBA" id="ARBA00022692"/>
    </source>
</evidence>
<feature type="transmembrane region" description="Helical" evidence="7">
    <location>
        <begin position="404"/>
        <end position="421"/>
    </location>
</feature>
<accession>A0A8X6LLY5</accession>
<evidence type="ECO:0000256" key="5">
    <source>
        <dbReference type="ARBA" id="ARBA00023136"/>
    </source>
</evidence>
<feature type="transmembrane region" description="Helical" evidence="7">
    <location>
        <begin position="472"/>
        <end position="493"/>
    </location>
</feature>
<comment type="subcellular location">
    <subcellularLocation>
        <location evidence="1">Membrane</location>
        <topology evidence="1">Multi-pass membrane protein</topology>
    </subcellularLocation>
</comment>
<comment type="caution">
    <text evidence="9">The sequence shown here is derived from an EMBL/GenBank/DDBJ whole genome shotgun (WGS) entry which is preliminary data.</text>
</comment>
<organism evidence="9 10">
    <name type="scientific">Trichonephila clavata</name>
    <name type="common">Joro spider</name>
    <name type="synonym">Nephila clavata</name>
    <dbReference type="NCBI Taxonomy" id="2740835"/>
    <lineage>
        <taxon>Eukaryota</taxon>
        <taxon>Metazoa</taxon>
        <taxon>Ecdysozoa</taxon>
        <taxon>Arthropoda</taxon>
        <taxon>Chelicerata</taxon>
        <taxon>Arachnida</taxon>
        <taxon>Araneae</taxon>
        <taxon>Araneomorphae</taxon>
        <taxon>Entelegynae</taxon>
        <taxon>Araneoidea</taxon>
        <taxon>Nephilidae</taxon>
        <taxon>Trichonephila</taxon>
    </lineage>
</organism>
<feature type="region of interest" description="Disordered" evidence="6">
    <location>
        <begin position="101"/>
        <end position="121"/>
    </location>
</feature>
<name>A0A8X6LLY5_TRICU</name>
<feature type="transmembrane region" description="Helical" evidence="7">
    <location>
        <begin position="632"/>
        <end position="650"/>
    </location>
</feature>
<evidence type="ECO:0000256" key="7">
    <source>
        <dbReference type="SAM" id="Phobius"/>
    </source>
</evidence>
<dbReference type="Pfam" id="PF12832">
    <property type="entry name" value="MFS_1_like"/>
    <property type="match status" value="1"/>
</dbReference>
<feature type="transmembrane region" description="Helical" evidence="7">
    <location>
        <begin position="143"/>
        <end position="163"/>
    </location>
</feature>
<dbReference type="Gene3D" id="1.20.1250.20">
    <property type="entry name" value="MFS general substrate transporter like domains"/>
    <property type="match status" value="4"/>
</dbReference>
<feature type="transmembrane region" description="Helical" evidence="7">
    <location>
        <begin position="535"/>
        <end position="555"/>
    </location>
</feature>
<dbReference type="PROSITE" id="PS50850">
    <property type="entry name" value="MFS"/>
    <property type="match status" value="1"/>
</dbReference>
<evidence type="ECO:0000256" key="2">
    <source>
        <dbReference type="ARBA" id="ARBA00005241"/>
    </source>
</evidence>
<evidence type="ECO:0000259" key="8">
    <source>
        <dbReference type="PROSITE" id="PS50850"/>
    </source>
</evidence>
<dbReference type="InterPro" id="IPR020846">
    <property type="entry name" value="MFS_dom"/>
</dbReference>
<dbReference type="InterPro" id="IPR036259">
    <property type="entry name" value="MFS_trans_sf"/>
</dbReference>
<feature type="transmembrane region" description="Helical" evidence="7">
    <location>
        <begin position="505"/>
        <end position="528"/>
    </location>
</feature>
<evidence type="ECO:0000313" key="10">
    <source>
        <dbReference type="Proteomes" id="UP000887116"/>
    </source>
</evidence>
<feature type="transmembrane region" description="Helical" evidence="7">
    <location>
        <begin position="204"/>
        <end position="226"/>
    </location>
</feature>
<sequence>MWYSYLCDPWLVFPVECLNGISYGVLYPAVAAYAKLSAKPGTEATTQAVLFTTYEGIDPFFFEEPCARLGWKTCSVNGKRYLEMLRDKLFCSNSVREQAMTEEKNGKSGDIYTLPSPDSASEKKEEVKSGFWHIDRETLRYKFHFFLFMGALSVVLPFISVIFSNRIGLTASSIATLLIISQFLSMVSKPLLGYLADYSNRLKAIIGILTVIQVVFFFLLLVIPAIRKNEDKLSNSTSLKFLFDNLSSTELTEICQQGAMPFNGSSSFLSDGAKSFNNKCSEYITDEILTEEVHSDEAYLVFFNNTSMSSVTQRNASVFPASCGICCKSTGTIFSTPCHILKNNSVELSSETDHVSEFKTLSFWLSTLFLSIAMICSNSLFTLSDTACCESVAKTGADFGRQRLWGAISWGLISPISGILVDYTGDYLASWTLMAITYALTLWNIKGIDMVKPTFSQNILKDVGKVLKSKEFLSYLLGVFMNGISTGFVWFYLMLFLNEIGASRFLLGMAQCVQAFVGEIPCMFYSGWFIKKFGYFNILTLSLFSYWIRFMWYSYLYNPWLVLPVEWLHGISYGVYYPAVAAYAKLSAKPGTEATTQAVLFTTHEGIGAGIGCILAGFSFDAVGPHRTFFNMSFFTAGGMALNIILYFLIWRRKGSIDVSPEADT</sequence>
<dbReference type="Proteomes" id="UP000887116">
    <property type="component" value="Unassembled WGS sequence"/>
</dbReference>
<protein>
    <submittedName>
        <fullName evidence="9">Major facilitator superfamily domain-containing protein 6</fullName>
    </submittedName>
</protein>
<keyword evidence="4 7" id="KW-1133">Transmembrane helix</keyword>
<dbReference type="InterPro" id="IPR024989">
    <property type="entry name" value="MFS_assoc_dom"/>
</dbReference>
<dbReference type="SUPFAM" id="SSF103473">
    <property type="entry name" value="MFS general substrate transporter"/>
    <property type="match status" value="1"/>
</dbReference>
<reference evidence="9" key="1">
    <citation type="submission" date="2020-07" db="EMBL/GenBank/DDBJ databases">
        <title>Multicomponent nature underlies the extraordinary mechanical properties of spider dragline silk.</title>
        <authorList>
            <person name="Kono N."/>
            <person name="Nakamura H."/>
            <person name="Mori M."/>
            <person name="Yoshida Y."/>
            <person name="Ohtoshi R."/>
            <person name="Malay A.D."/>
            <person name="Moran D.A.P."/>
            <person name="Tomita M."/>
            <person name="Numata K."/>
            <person name="Arakawa K."/>
        </authorList>
    </citation>
    <scope>NUCLEOTIDE SEQUENCE</scope>
</reference>
<evidence type="ECO:0000256" key="1">
    <source>
        <dbReference type="ARBA" id="ARBA00004141"/>
    </source>
</evidence>
<dbReference type="PANTHER" id="PTHR16172">
    <property type="entry name" value="MAJOR FACILITATOR SUPERFAMILY DOMAIN-CONTAINING PROTEIN 6-LIKE"/>
    <property type="match status" value="1"/>
</dbReference>
<dbReference type="AlphaFoldDB" id="A0A8X6LLY5"/>
<dbReference type="InterPro" id="IPR051717">
    <property type="entry name" value="MFS_MFSD6"/>
</dbReference>
<dbReference type="EMBL" id="BMAO01017091">
    <property type="protein sequence ID" value="GFR13237.1"/>
    <property type="molecule type" value="Genomic_DNA"/>
</dbReference>
<feature type="transmembrane region" description="Helical" evidence="7">
    <location>
        <begin position="427"/>
        <end position="445"/>
    </location>
</feature>
<feature type="transmembrane region" description="Helical" evidence="7">
    <location>
        <begin position="169"/>
        <end position="192"/>
    </location>
</feature>
<dbReference type="GO" id="GO:0016020">
    <property type="term" value="C:membrane"/>
    <property type="evidence" value="ECO:0007669"/>
    <property type="project" value="UniProtKB-SubCell"/>
</dbReference>
<evidence type="ECO:0000313" key="9">
    <source>
        <dbReference type="EMBL" id="GFR13237.1"/>
    </source>
</evidence>
<feature type="transmembrane region" description="Helical" evidence="7">
    <location>
        <begin position="361"/>
        <end position="383"/>
    </location>
</feature>
<comment type="similarity">
    <text evidence="2">Belongs to the major facilitator superfamily. MFSD6 family.</text>
</comment>
<keyword evidence="5 7" id="KW-0472">Membrane</keyword>